<keyword evidence="2" id="KW-1185">Reference proteome</keyword>
<name>A0A6B3RQ58_9RHOB</name>
<evidence type="ECO:0000313" key="1">
    <source>
        <dbReference type="EMBL" id="NEX47631.1"/>
    </source>
</evidence>
<dbReference type="GO" id="GO:0003677">
    <property type="term" value="F:DNA binding"/>
    <property type="evidence" value="ECO:0007669"/>
    <property type="project" value="InterPro"/>
</dbReference>
<dbReference type="Proteomes" id="UP000481421">
    <property type="component" value="Unassembled WGS sequence"/>
</dbReference>
<dbReference type="Gene3D" id="1.10.260.40">
    <property type="entry name" value="lambda repressor-like DNA-binding domains"/>
    <property type="match status" value="1"/>
</dbReference>
<accession>A0A6B3RQ58</accession>
<comment type="caution">
    <text evidence="1">The sequence shown here is derived from an EMBL/GenBank/DDBJ whole genome shotgun (WGS) entry which is preliminary data.</text>
</comment>
<protein>
    <recommendedName>
        <fullName evidence="3">Transcriptional regulator</fullName>
    </recommendedName>
</protein>
<reference evidence="1 2" key="1">
    <citation type="submission" date="2020-02" db="EMBL/GenBank/DDBJ databases">
        <title>Rhodobacter algicola sp. nov., isolated from microalga culture.</title>
        <authorList>
            <person name="Park C.-Y."/>
        </authorList>
    </citation>
    <scope>NUCLEOTIDE SEQUENCE [LARGE SCALE GENOMIC DNA]</scope>
    <source>
        <strain evidence="1 2">ETT8</strain>
    </source>
</reference>
<gene>
    <name evidence="1" type="ORF">G3572_15570</name>
</gene>
<evidence type="ECO:0000313" key="2">
    <source>
        <dbReference type="Proteomes" id="UP000481421"/>
    </source>
</evidence>
<dbReference type="AlphaFoldDB" id="A0A6B3RQ58"/>
<dbReference type="RefSeq" id="WP_164613546.1">
    <property type="nucleotide sequence ID" value="NZ_JAAIKE010000005.1"/>
</dbReference>
<dbReference type="EMBL" id="JAAIKE010000005">
    <property type="protein sequence ID" value="NEX47631.1"/>
    <property type="molecule type" value="Genomic_DNA"/>
</dbReference>
<organism evidence="1 2">
    <name type="scientific">Pseudotabrizicola algicola</name>
    <dbReference type="NCBI Taxonomy" id="2709381"/>
    <lineage>
        <taxon>Bacteria</taxon>
        <taxon>Pseudomonadati</taxon>
        <taxon>Pseudomonadota</taxon>
        <taxon>Alphaproteobacteria</taxon>
        <taxon>Rhodobacterales</taxon>
        <taxon>Paracoccaceae</taxon>
        <taxon>Pseudotabrizicola</taxon>
    </lineage>
</organism>
<evidence type="ECO:0008006" key="3">
    <source>
        <dbReference type="Google" id="ProtNLM"/>
    </source>
</evidence>
<proteinExistence type="predicted"/>
<sequence>MSGPLDTARAAWGDGLPDWVEGLAIECGKASQAKVAKALGRSASLVSAVLANKYGGDLVAVEERYRGVYGRAVVACPALGNMPTNECQDWRAKAKRFQTGNPLRSRMFRACQRCPRYLKETQE</sequence>
<dbReference type="InterPro" id="IPR010982">
    <property type="entry name" value="Lambda_DNA-bd_dom_sf"/>
</dbReference>